<proteinExistence type="predicted"/>
<accession>A0A7K4MWL9</accession>
<gene>
    <name evidence="1" type="ORF">HX858_09215</name>
</gene>
<comment type="caution">
    <text evidence="1">The sequence shown here is derived from an EMBL/GenBank/DDBJ whole genome shotgun (WGS) entry which is preliminary data.</text>
</comment>
<organism evidence="1 2">
    <name type="scientific">Marine Group I thaumarchaeote</name>
    <dbReference type="NCBI Taxonomy" id="2511932"/>
    <lineage>
        <taxon>Archaea</taxon>
        <taxon>Nitrososphaerota</taxon>
        <taxon>Marine Group I</taxon>
    </lineage>
</organism>
<dbReference type="EMBL" id="JACATH010000024">
    <property type="protein sequence ID" value="NWJ57905.1"/>
    <property type="molecule type" value="Genomic_DNA"/>
</dbReference>
<evidence type="ECO:0000313" key="1">
    <source>
        <dbReference type="EMBL" id="NWJ57905.1"/>
    </source>
</evidence>
<reference evidence="1 2" key="1">
    <citation type="journal article" date="2019" name="Environ. Microbiol.">
        <title>Genomics insights into ecotype formation of ammonia-oxidizing archaea in the deep ocean.</title>
        <authorList>
            <person name="Wang Y."/>
            <person name="Huang J.M."/>
            <person name="Cui G.J."/>
            <person name="Nunoura T."/>
            <person name="Takaki Y."/>
            <person name="Li W.L."/>
            <person name="Li J."/>
            <person name="Gao Z.M."/>
            <person name="Takai K."/>
            <person name="Zhang A.Q."/>
            <person name="Stepanauskas R."/>
        </authorList>
    </citation>
    <scope>NUCLEOTIDE SEQUENCE [LARGE SCALE GENOMIC DNA]</scope>
    <source>
        <strain evidence="1 2">L15a</strain>
    </source>
</reference>
<dbReference type="AlphaFoldDB" id="A0A7K4MWL9"/>
<name>A0A7K4MWL9_9ARCH</name>
<evidence type="ECO:0000313" key="2">
    <source>
        <dbReference type="Proteomes" id="UP000575480"/>
    </source>
</evidence>
<dbReference type="Proteomes" id="UP000575480">
    <property type="component" value="Unassembled WGS sequence"/>
</dbReference>
<sequence length="54" mass="6332">MTETTLLLLVLLLLAGCFGVVYYYDRKIVKSIIEYEKRLDKKGILKRHFSKPIT</sequence>
<protein>
    <submittedName>
        <fullName evidence="1">Uncharacterized protein</fullName>
    </submittedName>
</protein>